<accession>A0A1T4XST9</accession>
<evidence type="ECO:0000256" key="1">
    <source>
        <dbReference type="ARBA" id="ARBA00001966"/>
    </source>
</evidence>
<evidence type="ECO:0000256" key="9">
    <source>
        <dbReference type="ARBA" id="ARBA00023239"/>
    </source>
</evidence>
<evidence type="ECO:0000256" key="6">
    <source>
        <dbReference type="ARBA" id="ARBA00022723"/>
    </source>
</evidence>
<comment type="pathway">
    <text evidence="2">Carbohydrate biosynthesis; gluconeogenesis.</text>
</comment>
<comment type="cofactor">
    <cofactor evidence="1 11">
        <name>[4Fe-4S] cluster</name>
        <dbReference type="ChEBI" id="CHEBI:49883"/>
    </cofactor>
</comment>
<dbReference type="InterPro" id="IPR004644">
    <property type="entry name" value="Fe-S_L-Ser_mono"/>
</dbReference>
<dbReference type="NCBIfam" id="TIGR00720">
    <property type="entry name" value="sda_mono"/>
    <property type="match status" value="1"/>
</dbReference>
<comment type="similarity">
    <text evidence="3 11">Belongs to the iron-sulfur dependent L-serine dehydratase family.</text>
</comment>
<organism evidence="14 15">
    <name type="scientific">Paucidesulfovibrio gracilis DSM 16080</name>
    <dbReference type="NCBI Taxonomy" id="1121449"/>
    <lineage>
        <taxon>Bacteria</taxon>
        <taxon>Pseudomonadati</taxon>
        <taxon>Thermodesulfobacteriota</taxon>
        <taxon>Desulfovibrionia</taxon>
        <taxon>Desulfovibrionales</taxon>
        <taxon>Desulfovibrionaceae</taxon>
        <taxon>Paucidesulfovibrio</taxon>
    </lineage>
</organism>
<dbReference type="Pfam" id="PF03315">
    <property type="entry name" value="SDH_beta"/>
    <property type="match status" value="1"/>
</dbReference>
<dbReference type="AlphaFoldDB" id="A0A1T4XST9"/>
<dbReference type="STRING" id="1121449.SAMN02745704_02404"/>
<dbReference type="EMBL" id="FUYC01000015">
    <property type="protein sequence ID" value="SKA92208.1"/>
    <property type="molecule type" value="Genomic_DNA"/>
</dbReference>
<dbReference type="GO" id="GO:0046872">
    <property type="term" value="F:metal ion binding"/>
    <property type="evidence" value="ECO:0007669"/>
    <property type="project" value="UniProtKB-KW"/>
</dbReference>
<feature type="domain" description="Serine dehydratase beta chain" evidence="13">
    <location>
        <begin position="7"/>
        <end position="157"/>
    </location>
</feature>
<keyword evidence="15" id="KW-1185">Reference proteome</keyword>
<dbReference type="Proteomes" id="UP000190027">
    <property type="component" value="Unassembled WGS sequence"/>
</dbReference>
<name>A0A1T4XST9_9BACT</name>
<dbReference type="InterPro" id="IPR005131">
    <property type="entry name" value="Ser_deHydtase_bsu"/>
</dbReference>
<dbReference type="EC" id="4.3.1.17" evidence="11"/>
<dbReference type="RefSeq" id="WP_078717949.1">
    <property type="nucleotide sequence ID" value="NZ_FUYC01000015.1"/>
</dbReference>
<dbReference type="InterPro" id="IPR029009">
    <property type="entry name" value="ASB_dom_sf"/>
</dbReference>
<protein>
    <recommendedName>
        <fullName evidence="11">L-serine dehydratase</fullName>
        <ecNumber evidence="11">4.3.1.17</ecNumber>
    </recommendedName>
</protein>
<evidence type="ECO:0000259" key="13">
    <source>
        <dbReference type="Pfam" id="PF03315"/>
    </source>
</evidence>
<evidence type="ECO:0000256" key="2">
    <source>
        <dbReference type="ARBA" id="ARBA00004742"/>
    </source>
</evidence>
<keyword evidence="7 11" id="KW-0408">Iron</keyword>
<dbReference type="GO" id="GO:0051539">
    <property type="term" value="F:4 iron, 4 sulfur cluster binding"/>
    <property type="evidence" value="ECO:0007669"/>
    <property type="project" value="UniProtKB-UniRule"/>
</dbReference>
<evidence type="ECO:0000256" key="10">
    <source>
        <dbReference type="ARBA" id="ARBA00049406"/>
    </source>
</evidence>
<evidence type="ECO:0000256" key="7">
    <source>
        <dbReference type="ARBA" id="ARBA00023004"/>
    </source>
</evidence>
<keyword evidence="8 11" id="KW-0411">Iron-sulfur</keyword>
<dbReference type="PANTHER" id="PTHR30182:SF1">
    <property type="entry name" value="L-SERINE DEHYDRATASE 1"/>
    <property type="match status" value="1"/>
</dbReference>
<evidence type="ECO:0000313" key="15">
    <source>
        <dbReference type="Proteomes" id="UP000190027"/>
    </source>
</evidence>
<dbReference type="Pfam" id="PF03313">
    <property type="entry name" value="SDH_alpha"/>
    <property type="match status" value="1"/>
</dbReference>
<reference evidence="14 15" key="1">
    <citation type="submission" date="2017-02" db="EMBL/GenBank/DDBJ databases">
        <authorList>
            <person name="Peterson S.W."/>
        </authorList>
    </citation>
    <scope>NUCLEOTIDE SEQUENCE [LARGE SCALE GENOMIC DNA]</scope>
    <source>
        <strain evidence="14 15">DSM 16080</strain>
    </source>
</reference>
<sequence>MRHVTTSLFELFKIGPGPSSSHTIAPMRAGRDFLRRCRALPREALHLAERFEVRLLGSLSATGQGHGTDRAVIGGLLDYCPEHCPADLLSRLTRPEEPHRVDLGGREIPLQPGDIVFGAIHHDHPYANTMIFRLMGGEKILLEQEYYSVGGGFLQWKGWVAPETGNPEHPYSTMLDLRRALHRTGLPLHELILQNEQAVTGSSMPEVVEGLDRLVDVMLAAVDNGLNTEGVLPGSIGLNRKGPTLLLRACEKGIRDRFLLELNAYAVAAAEENATGHCVVTAPTAGASGVLPSVIKVMLDGFKLPRMAVRRGLMAAAAVGFLCKHNASIAGAEVGCQGEVGVASSMAAAMLAYGFGHDFRVAENAAEIALEHHLGLTCDPVEGLVQIPCIERNAMGAVKAYNAYLIAAAELPAHHVVDLDRAIHAMAETGRDMNTKYKETSRGGLAVSMVNC</sequence>
<evidence type="ECO:0000256" key="11">
    <source>
        <dbReference type="RuleBase" id="RU366059"/>
    </source>
</evidence>
<evidence type="ECO:0000256" key="4">
    <source>
        <dbReference type="ARBA" id="ARBA00022432"/>
    </source>
</evidence>
<keyword evidence="9 11" id="KW-0456">Lyase</keyword>
<evidence type="ECO:0000256" key="8">
    <source>
        <dbReference type="ARBA" id="ARBA00023014"/>
    </source>
</evidence>
<dbReference type="InterPro" id="IPR005130">
    <property type="entry name" value="Ser_deHydtase-like_asu"/>
</dbReference>
<evidence type="ECO:0000313" key="14">
    <source>
        <dbReference type="EMBL" id="SKA92208.1"/>
    </source>
</evidence>
<proteinExistence type="inferred from homology"/>
<evidence type="ECO:0000256" key="3">
    <source>
        <dbReference type="ARBA" id="ARBA00008636"/>
    </source>
</evidence>
<dbReference type="InterPro" id="IPR051318">
    <property type="entry name" value="Fe-S_L-Ser"/>
</dbReference>
<keyword evidence="5 11" id="KW-0004">4Fe-4S</keyword>
<dbReference type="PANTHER" id="PTHR30182">
    <property type="entry name" value="L-SERINE DEHYDRATASE"/>
    <property type="match status" value="1"/>
</dbReference>
<keyword evidence="4 11" id="KW-0312">Gluconeogenesis</keyword>
<dbReference type="OrthoDB" id="9805537at2"/>
<dbReference type="GO" id="GO:0003941">
    <property type="term" value="F:L-serine ammonia-lyase activity"/>
    <property type="evidence" value="ECO:0007669"/>
    <property type="project" value="UniProtKB-UniRule"/>
</dbReference>
<feature type="domain" description="Serine dehydratase-like alpha subunit" evidence="12">
    <location>
        <begin position="184"/>
        <end position="446"/>
    </location>
</feature>
<dbReference type="SUPFAM" id="SSF143548">
    <property type="entry name" value="Serine metabolism enzymes domain"/>
    <property type="match status" value="1"/>
</dbReference>
<keyword evidence="6 11" id="KW-0479">Metal-binding</keyword>
<dbReference type="GO" id="GO:0006094">
    <property type="term" value="P:gluconeogenesis"/>
    <property type="evidence" value="ECO:0007669"/>
    <property type="project" value="UniProtKB-KW"/>
</dbReference>
<gene>
    <name evidence="14" type="ORF">SAMN02745704_02404</name>
</gene>
<comment type="catalytic activity">
    <reaction evidence="10 11">
        <text>L-serine = pyruvate + NH4(+)</text>
        <dbReference type="Rhea" id="RHEA:19169"/>
        <dbReference type="ChEBI" id="CHEBI:15361"/>
        <dbReference type="ChEBI" id="CHEBI:28938"/>
        <dbReference type="ChEBI" id="CHEBI:33384"/>
        <dbReference type="EC" id="4.3.1.17"/>
    </reaction>
</comment>
<evidence type="ECO:0000259" key="12">
    <source>
        <dbReference type="Pfam" id="PF03313"/>
    </source>
</evidence>
<dbReference type="Gene3D" id="3.30.1330.90">
    <property type="entry name" value="D-3-phosphoglycerate dehydrogenase, domain 3"/>
    <property type="match status" value="1"/>
</dbReference>
<evidence type="ECO:0000256" key="5">
    <source>
        <dbReference type="ARBA" id="ARBA00022485"/>
    </source>
</evidence>